<reference evidence="3" key="1">
    <citation type="submission" date="2021-01" db="EMBL/GenBank/DDBJ databases">
        <title>Whole genome shotgun sequence of Rhizocola hellebori NBRC 109834.</title>
        <authorList>
            <person name="Komaki H."/>
            <person name="Tamura T."/>
        </authorList>
    </citation>
    <scope>NUCLEOTIDE SEQUENCE</scope>
    <source>
        <strain evidence="3">NBRC 109834</strain>
    </source>
</reference>
<feature type="compositionally biased region" description="Basic and acidic residues" evidence="1">
    <location>
        <begin position="1"/>
        <end position="17"/>
    </location>
</feature>
<keyword evidence="2" id="KW-0472">Membrane</keyword>
<organism evidence="3 4">
    <name type="scientific">Rhizocola hellebori</name>
    <dbReference type="NCBI Taxonomy" id="1392758"/>
    <lineage>
        <taxon>Bacteria</taxon>
        <taxon>Bacillati</taxon>
        <taxon>Actinomycetota</taxon>
        <taxon>Actinomycetes</taxon>
        <taxon>Micromonosporales</taxon>
        <taxon>Micromonosporaceae</taxon>
        <taxon>Rhizocola</taxon>
    </lineage>
</organism>
<proteinExistence type="predicted"/>
<dbReference type="Proteomes" id="UP000612899">
    <property type="component" value="Unassembled WGS sequence"/>
</dbReference>
<evidence type="ECO:0000256" key="2">
    <source>
        <dbReference type="SAM" id="Phobius"/>
    </source>
</evidence>
<comment type="caution">
    <text evidence="3">The sequence shown here is derived from an EMBL/GenBank/DDBJ whole genome shotgun (WGS) entry which is preliminary data.</text>
</comment>
<feature type="transmembrane region" description="Helical" evidence="2">
    <location>
        <begin position="119"/>
        <end position="142"/>
    </location>
</feature>
<feature type="transmembrane region" description="Helical" evidence="2">
    <location>
        <begin position="82"/>
        <end position="107"/>
    </location>
</feature>
<feature type="transmembrane region" description="Helical" evidence="2">
    <location>
        <begin position="209"/>
        <end position="230"/>
    </location>
</feature>
<feature type="transmembrane region" description="Helical" evidence="2">
    <location>
        <begin position="29"/>
        <end position="46"/>
    </location>
</feature>
<evidence type="ECO:0000256" key="1">
    <source>
        <dbReference type="SAM" id="MobiDB-lite"/>
    </source>
</evidence>
<keyword evidence="2" id="KW-0812">Transmembrane</keyword>
<evidence type="ECO:0000313" key="4">
    <source>
        <dbReference type="Proteomes" id="UP000612899"/>
    </source>
</evidence>
<dbReference type="SUPFAM" id="SSF81324">
    <property type="entry name" value="Voltage-gated potassium channels"/>
    <property type="match status" value="1"/>
</dbReference>
<keyword evidence="2" id="KW-1133">Transmembrane helix</keyword>
<sequence length="234" mass="25212">MRNGVETRMDRGEHAQPDAKAAVTGQQRWPVVLTALFALAISVLLPERLILGPGWVVPAMLGIFAIVILATSPRLAGRRYLLLRALTIGMVVIFAAGAGYAAIHLVLDLIDGGKSWPTARALLVAGAVVWLNTNIAFALVYWELDGGGALNRARRPQPYPDLAFPQHLSPELAPPGWRPTFIDYLYLGFTNATAFSPTDVMPLRPWAKIAMGLQATISMAILTLVIANAVNLLG</sequence>
<accession>A0A8J3VF63</accession>
<evidence type="ECO:0008006" key="5">
    <source>
        <dbReference type="Google" id="ProtNLM"/>
    </source>
</evidence>
<gene>
    <name evidence="3" type="ORF">Rhe02_16800</name>
</gene>
<evidence type="ECO:0000313" key="3">
    <source>
        <dbReference type="EMBL" id="GIH03613.1"/>
    </source>
</evidence>
<dbReference type="RefSeq" id="WP_203907512.1">
    <property type="nucleotide sequence ID" value="NZ_BONY01000008.1"/>
</dbReference>
<dbReference type="EMBL" id="BONY01000008">
    <property type="protein sequence ID" value="GIH03613.1"/>
    <property type="molecule type" value="Genomic_DNA"/>
</dbReference>
<feature type="region of interest" description="Disordered" evidence="1">
    <location>
        <begin position="1"/>
        <end position="21"/>
    </location>
</feature>
<protein>
    <recommendedName>
        <fullName evidence="5">DUF1345 domain-containing protein</fullName>
    </recommendedName>
</protein>
<name>A0A8J3VF63_9ACTN</name>
<dbReference type="AlphaFoldDB" id="A0A8J3VF63"/>
<feature type="transmembrane region" description="Helical" evidence="2">
    <location>
        <begin position="52"/>
        <end position="70"/>
    </location>
</feature>
<keyword evidence="4" id="KW-1185">Reference proteome</keyword>